<accession>A0ACA9Y6R8</accession>
<evidence type="ECO:0000313" key="2">
    <source>
        <dbReference type="Proteomes" id="UP001152531"/>
    </source>
</evidence>
<proteinExistence type="predicted"/>
<dbReference type="Proteomes" id="UP001152531">
    <property type="component" value="Unassembled WGS sequence"/>
</dbReference>
<dbReference type="EMBL" id="CALSDN010000004">
    <property type="protein sequence ID" value="CAH6720718.1"/>
    <property type="molecule type" value="Genomic_DNA"/>
</dbReference>
<evidence type="ECO:0000313" key="1">
    <source>
        <dbReference type="EMBL" id="CAH6720718.1"/>
    </source>
</evidence>
<sequence>MLRRQLFNKVSARTMITSHCVMIKEHGQPKDVLFTHEYEIDDDNLKEDSVLVKTLSSPINPSDINQIEGVYPSQPPKTQDLGTSFPTFVCGNEGLFEVVKVGSGVKDFQAGDWAVPLRVNMGTWRTYGEFSKEKLFKIPNPQQSKDQGKPPLNVVQASTLLVNPLSAYLMLNNFMKLEKNDWFIQNGGNSAVGKYATQIGKIMGVNSISVIRDRPNIDEVKQDLKGLGATQVITEEENNDREYSKQVKNWIKESGGNLKLGLNCVGGKSSTGVARKLQNDGLMLTYGGMSFQPVILPTSIHLFKNITSAGFWSTTIVEKDPSIKKKVLDQLVNWYQSGELKEAPAKENLFEAGDLCDMYKQGIIDAKSGKQLVTFK</sequence>
<organism evidence="1 2">
    <name type="scientific">[Candida] jaroonii</name>
    <dbReference type="NCBI Taxonomy" id="467808"/>
    <lineage>
        <taxon>Eukaryota</taxon>
        <taxon>Fungi</taxon>
        <taxon>Dikarya</taxon>
        <taxon>Ascomycota</taxon>
        <taxon>Saccharomycotina</taxon>
        <taxon>Pichiomycetes</taxon>
        <taxon>Debaryomycetaceae</taxon>
        <taxon>Yamadazyma</taxon>
    </lineage>
</organism>
<comment type="caution">
    <text evidence="1">The sequence shown here is derived from an EMBL/GenBank/DDBJ whole genome shotgun (WGS) entry which is preliminary data.</text>
</comment>
<name>A0ACA9Y6R8_9ASCO</name>
<gene>
    <name evidence="1" type="ORF">CLIB1444_04S06348</name>
</gene>
<protein>
    <submittedName>
        <fullName evidence="1">Enoyl-[acyl-carrier-protein] reductase 2, mitochondrial</fullName>
    </submittedName>
</protein>
<keyword evidence="2" id="KW-1185">Reference proteome</keyword>
<reference evidence="1" key="1">
    <citation type="submission" date="2022-06" db="EMBL/GenBank/DDBJ databases">
        <authorList>
            <person name="Legras J.-L."/>
            <person name="Devillers H."/>
            <person name="Grondin C."/>
        </authorList>
    </citation>
    <scope>NUCLEOTIDE SEQUENCE</scope>
    <source>
        <strain evidence="1">CLIB 1444</strain>
    </source>
</reference>